<dbReference type="Pfam" id="PF01476">
    <property type="entry name" value="LysM"/>
    <property type="match status" value="2"/>
</dbReference>
<dbReference type="InterPro" id="IPR016047">
    <property type="entry name" value="M23ase_b-sheet_dom"/>
</dbReference>
<dbReference type="PROSITE" id="PS51782">
    <property type="entry name" value="LYSM"/>
    <property type="match status" value="2"/>
</dbReference>
<dbReference type="InterPro" id="IPR050570">
    <property type="entry name" value="Cell_wall_metabolism_enzyme"/>
</dbReference>
<gene>
    <name evidence="2" type="ORF">ACE3NQ_05970</name>
</gene>
<dbReference type="InterPro" id="IPR011055">
    <property type="entry name" value="Dup_hybrid_motif"/>
</dbReference>
<dbReference type="Proteomes" id="UP001580407">
    <property type="component" value="Unassembled WGS sequence"/>
</dbReference>
<dbReference type="SMART" id="SM00257">
    <property type="entry name" value="LysM"/>
    <property type="match status" value="2"/>
</dbReference>
<comment type="caution">
    <text evidence="2">The sequence shown here is derived from an EMBL/GenBank/DDBJ whole genome shotgun (WGS) entry which is preliminary data.</text>
</comment>
<dbReference type="EMBL" id="JBHILM010000005">
    <property type="protein sequence ID" value="MFB5680451.1"/>
    <property type="molecule type" value="Genomic_DNA"/>
</dbReference>
<proteinExistence type="predicted"/>
<dbReference type="RefSeq" id="WP_375524261.1">
    <property type="nucleotide sequence ID" value="NZ_JBHILM010000005.1"/>
</dbReference>
<reference evidence="2 3" key="1">
    <citation type="submission" date="2024-09" db="EMBL/GenBank/DDBJ databases">
        <authorList>
            <person name="Ruan L."/>
        </authorList>
    </citation>
    <scope>NUCLEOTIDE SEQUENCE [LARGE SCALE GENOMIC DNA]</scope>
    <source>
        <strain evidence="2 3">D33</strain>
    </source>
</reference>
<protein>
    <submittedName>
        <fullName evidence="2">LysM peptidoglycan-binding domain-containing protein</fullName>
    </submittedName>
</protein>
<dbReference type="InterPro" id="IPR018392">
    <property type="entry name" value="LysM"/>
</dbReference>
<dbReference type="PANTHER" id="PTHR21666:SF268">
    <property type="entry name" value="PEPTIDASE M23 DOMAIN-CONTAINING PROTEIN"/>
    <property type="match status" value="1"/>
</dbReference>
<dbReference type="Pfam" id="PF01551">
    <property type="entry name" value="Peptidase_M23"/>
    <property type="match status" value="1"/>
</dbReference>
<keyword evidence="3" id="KW-1185">Reference proteome</keyword>
<evidence type="ECO:0000313" key="3">
    <source>
        <dbReference type="Proteomes" id="UP001580407"/>
    </source>
</evidence>
<dbReference type="Gene3D" id="3.10.350.10">
    <property type="entry name" value="LysM domain"/>
    <property type="match status" value="2"/>
</dbReference>
<evidence type="ECO:0000313" key="2">
    <source>
        <dbReference type="EMBL" id="MFB5680451.1"/>
    </source>
</evidence>
<dbReference type="InterPro" id="IPR036779">
    <property type="entry name" value="LysM_dom_sf"/>
</dbReference>
<dbReference type="Gene3D" id="2.70.70.10">
    <property type="entry name" value="Glucose Permease (Domain IIA)"/>
    <property type="match status" value="1"/>
</dbReference>
<accession>A0ABV5B435</accession>
<name>A0ABV5B435_9BACL</name>
<dbReference type="SUPFAM" id="SSF51261">
    <property type="entry name" value="Duplicated hybrid motif"/>
    <property type="match status" value="1"/>
</dbReference>
<feature type="domain" description="LysM" evidence="1">
    <location>
        <begin position="34"/>
        <end position="77"/>
    </location>
</feature>
<dbReference type="PANTHER" id="PTHR21666">
    <property type="entry name" value="PEPTIDASE-RELATED"/>
    <property type="match status" value="1"/>
</dbReference>
<feature type="domain" description="LysM" evidence="1">
    <location>
        <begin position="109"/>
        <end position="152"/>
    </location>
</feature>
<dbReference type="CDD" id="cd00118">
    <property type="entry name" value="LysM"/>
    <property type="match status" value="2"/>
</dbReference>
<sequence>MSRKSSWRGITLTLGITLASLGLGLTGASASSPGIYQVQPGDILWNIAKANNVTVAELKAWNQLQGDLIYAGQSLRIHTAAAEQSVAVEQKASKANAEAPSTAAAGHFAVHKVSKGESLFLIAKKYGLSISDLKQDNELQSDLIYEGQILNIRTSSQTDVASISSEPVYIVKEPDASTATAPLKSDAGTSREEANVPVFWEDGLFPLAMNTYSSFSDTWGDARKFGGDRHHEGTDILAPLGTPVYSVTDGVVTNYGWSTLGGWRLMIKTANGYSLYYAHLSKYADDVAKGSVIKKGQMIGYVGSTGYGPEGTSGQFVPHLHVGIYDASGAVNPFNSLKYWETQLKQQNQKW</sequence>
<dbReference type="CDD" id="cd12797">
    <property type="entry name" value="M23_peptidase"/>
    <property type="match status" value="1"/>
</dbReference>
<evidence type="ECO:0000259" key="1">
    <source>
        <dbReference type="PROSITE" id="PS51782"/>
    </source>
</evidence>
<dbReference type="SUPFAM" id="SSF54106">
    <property type="entry name" value="LysM domain"/>
    <property type="match status" value="2"/>
</dbReference>
<organism evidence="2 3">
    <name type="scientific">Paenibacillus terreus</name>
    <dbReference type="NCBI Taxonomy" id="1387834"/>
    <lineage>
        <taxon>Bacteria</taxon>
        <taxon>Bacillati</taxon>
        <taxon>Bacillota</taxon>
        <taxon>Bacilli</taxon>
        <taxon>Bacillales</taxon>
        <taxon>Paenibacillaceae</taxon>
        <taxon>Paenibacillus</taxon>
    </lineage>
</organism>